<organism evidence="1 2">
    <name type="scientific">SAR324 cluster bacterium</name>
    <dbReference type="NCBI Taxonomy" id="2024889"/>
    <lineage>
        <taxon>Bacteria</taxon>
        <taxon>Deltaproteobacteria</taxon>
        <taxon>SAR324 cluster</taxon>
    </lineage>
</organism>
<sequence>MMNQLQIASRIDLVCPICHVDGECEAHCVEAWQQGNRRDHLRNLLTPYPNIAPQLLQALLDTRATPEQAFGDCTLIAWNDEVPATFLPLFNGTAMIHTQDSLQWFALFHREGPNLLDLYTKRILGQLMRSYKMREMIQTLREEDVQMIVPRTVVKRIKPTQPPLDQAPEILISQGGVAANSSAYQEEEWAIDLIRSLT</sequence>
<protein>
    <submittedName>
        <fullName evidence="1">Uncharacterized protein</fullName>
    </submittedName>
</protein>
<dbReference type="AlphaFoldDB" id="A0A2D6YGA5"/>
<name>A0A2D6YGA5_9DELT</name>
<dbReference type="Proteomes" id="UP000226525">
    <property type="component" value="Unassembled WGS sequence"/>
</dbReference>
<accession>A0A2D6YGA5</accession>
<comment type="caution">
    <text evidence="1">The sequence shown here is derived from an EMBL/GenBank/DDBJ whole genome shotgun (WGS) entry which is preliminary data.</text>
</comment>
<dbReference type="EMBL" id="NZEX01000018">
    <property type="protein sequence ID" value="MAH62204.1"/>
    <property type="molecule type" value="Genomic_DNA"/>
</dbReference>
<evidence type="ECO:0000313" key="2">
    <source>
        <dbReference type="Proteomes" id="UP000226525"/>
    </source>
</evidence>
<proteinExistence type="predicted"/>
<gene>
    <name evidence="1" type="ORF">CMN54_01890</name>
</gene>
<reference evidence="2" key="1">
    <citation type="submission" date="2017-09" db="EMBL/GenBank/DDBJ databases">
        <title>The Reconstruction of 2,631 Draft Metagenome-Assembled Genomes from the Global Oceans.</title>
        <authorList>
            <person name="Tully B.J."/>
            <person name="Graham E.D."/>
            <person name="Heidelberg J.F."/>
        </authorList>
    </citation>
    <scope>NUCLEOTIDE SEQUENCE [LARGE SCALE GENOMIC DNA]</scope>
</reference>
<evidence type="ECO:0000313" key="1">
    <source>
        <dbReference type="EMBL" id="MAH62204.1"/>
    </source>
</evidence>